<keyword evidence="5" id="KW-0443">Lipid metabolism</keyword>
<dbReference type="PANTHER" id="PTHR18896:SF186">
    <property type="entry name" value="PHOSPHOLIPASE D"/>
    <property type="match status" value="1"/>
</dbReference>
<evidence type="ECO:0000256" key="4">
    <source>
        <dbReference type="ARBA" id="ARBA00022963"/>
    </source>
</evidence>
<dbReference type="GO" id="GO:0009395">
    <property type="term" value="P:phospholipid catabolic process"/>
    <property type="evidence" value="ECO:0007669"/>
    <property type="project" value="TreeGrafter"/>
</dbReference>
<name>A0A139AQV0_GONPJ</name>
<organism evidence="7 8">
    <name type="scientific">Gonapodya prolifera (strain JEL478)</name>
    <name type="common">Monoblepharis prolifera</name>
    <dbReference type="NCBI Taxonomy" id="1344416"/>
    <lineage>
        <taxon>Eukaryota</taxon>
        <taxon>Fungi</taxon>
        <taxon>Fungi incertae sedis</taxon>
        <taxon>Chytridiomycota</taxon>
        <taxon>Chytridiomycota incertae sedis</taxon>
        <taxon>Monoblepharidomycetes</taxon>
        <taxon>Monoblepharidales</taxon>
        <taxon>Gonapodyaceae</taxon>
        <taxon>Gonapodya</taxon>
    </lineage>
</organism>
<reference evidence="7 8" key="1">
    <citation type="journal article" date="2015" name="Genome Biol. Evol.">
        <title>Phylogenomic analyses indicate that early fungi evolved digesting cell walls of algal ancestors of land plants.</title>
        <authorList>
            <person name="Chang Y."/>
            <person name="Wang S."/>
            <person name="Sekimoto S."/>
            <person name="Aerts A.L."/>
            <person name="Choi C."/>
            <person name="Clum A."/>
            <person name="LaButti K.M."/>
            <person name="Lindquist E.A."/>
            <person name="Yee Ngan C."/>
            <person name="Ohm R.A."/>
            <person name="Salamov A.A."/>
            <person name="Grigoriev I.V."/>
            <person name="Spatafora J.W."/>
            <person name="Berbee M.L."/>
        </authorList>
    </citation>
    <scope>NUCLEOTIDE SEQUENCE [LARGE SCALE GENOMIC DNA]</scope>
    <source>
        <strain evidence="7 8">JEL478</strain>
    </source>
</reference>
<sequence>MDKLFKKIEQKVERLEQKVEHKLAEKIPDIFGKKEDRVDKKHSHTHLGYDCNSLHPGSNRYESFAPESSGLAKWHVDGASYFWALSESLEEARESIYIMDWWLSPELYLRRPPSQNGRYRLDTMLKAAAERGVQVRVMVYKEVPQALTLNSEHTKHALEALHPNIKVFRHPEHVITGSSVVSEVTTGIHNAFTLARMPADRLKILFGTINDDDTVLFWAHHEKLCIIDRRIVFMGGLDACFGRWDTTSHPIADFHPNNPNDLIFPGQDYNNARVYDFEGVDKWDHNKLDRSLIPRMGWSDISISMSGPIVDSLLAHFVSRWDFIYGQKYNTEDGRKKYAPIGNGSQTAAAAETHGHHGNLLEESRRKAAEALGGLEHHLRKHAPASFPNLPNFMGDSGLEERRANIRGAMDIQLIRSSCNWSHGLSHTEHSIANAYISIINSAEHFIYIENQFFITASDDKQRPVHNKIGAALVSRIIRAYKNGEDFRVIVIMPAVPGFAGDLKADGALGTRGIMEFQYNSICRGGNSILEKLAQAGITRPDKYISFYNLRNYDRIRKQPGNPRFDSVSAASMTGGPDLNAIPWEGNPAEELDSFVSEQLYIHTKVLIADDRRVICGSANLNDRSQLGDHDSEIAVVIEDSANPVNIQVAGRSYTANRFAASLRRYLFRKHLGLLPDQRHDLPDGNFHPINRGLNEYDWDSPADRLVVDPLSPEFDKLWRGTAKTNTEVFSKVFHNVPNDAVRTWKAYEDFFTKYFYFPGSEEEKDITIKAKKVLYGHVVKSEFPGGAPEVKKWLGRVRGSLVEMPLCFLADVKDIAKEGLALNDLTDELYT</sequence>
<dbReference type="Pfam" id="PF13091">
    <property type="entry name" value="PLDc_2"/>
    <property type="match status" value="1"/>
</dbReference>
<evidence type="ECO:0000313" key="8">
    <source>
        <dbReference type="Proteomes" id="UP000070544"/>
    </source>
</evidence>
<accession>A0A139AQV0</accession>
<evidence type="ECO:0000256" key="5">
    <source>
        <dbReference type="ARBA" id="ARBA00023098"/>
    </source>
</evidence>
<gene>
    <name evidence="7" type="ORF">M427DRAFT_95445</name>
</gene>
<proteinExistence type="predicted"/>
<dbReference type="EMBL" id="KQ965739">
    <property type="protein sequence ID" value="KXS19116.1"/>
    <property type="molecule type" value="Genomic_DNA"/>
</dbReference>
<keyword evidence="2" id="KW-0677">Repeat</keyword>
<keyword evidence="3" id="KW-0378">Hydrolase</keyword>
<evidence type="ECO:0000259" key="6">
    <source>
        <dbReference type="PROSITE" id="PS50035"/>
    </source>
</evidence>
<evidence type="ECO:0000313" key="7">
    <source>
        <dbReference type="EMBL" id="KXS19116.1"/>
    </source>
</evidence>
<keyword evidence="8" id="KW-1185">Reference proteome</keyword>
<evidence type="ECO:0000256" key="2">
    <source>
        <dbReference type="ARBA" id="ARBA00022737"/>
    </source>
</evidence>
<dbReference type="OMA" id="ILYWAHH"/>
<evidence type="ECO:0000256" key="3">
    <source>
        <dbReference type="ARBA" id="ARBA00022801"/>
    </source>
</evidence>
<dbReference type="STRING" id="1344416.A0A139AQV0"/>
<dbReference type="InterPro" id="IPR015679">
    <property type="entry name" value="PLipase_D_fam"/>
</dbReference>
<feature type="domain" description="PLD phosphodiesterase" evidence="6">
    <location>
        <begin position="216"/>
        <end position="243"/>
    </location>
</feature>
<dbReference type="GO" id="GO:0006654">
    <property type="term" value="P:phosphatidic acid biosynthetic process"/>
    <property type="evidence" value="ECO:0007669"/>
    <property type="project" value="InterPro"/>
</dbReference>
<dbReference type="InterPro" id="IPR016555">
    <property type="entry name" value="PLipase_D_euk"/>
</dbReference>
<dbReference type="SUPFAM" id="SSF56024">
    <property type="entry name" value="Phospholipase D/nuclease"/>
    <property type="match status" value="2"/>
</dbReference>
<dbReference type="CDD" id="cd09141">
    <property type="entry name" value="PLDc_vPLD1_2_yPLD_like_2"/>
    <property type="match status" value="1"/>
</dbReference>
<dbReference type="GO" id="GO:0004630">
    <property type="term" value="F:phospholipase D activity"/>
    <property type="evidence" value="ECO:0007669"/>
    <property type="project" value="UniProtKB-EC"/>
</dbReference>
<dbReference type="PROSITE" id="PS50035">
    <property type="entry name" value="PLD"/>
    <property type="match status" value="2"/>
</dbReference>
<dbReference type="InterPro" id="IPR001736">
    <property type="entry name" value="PLipase_D/transphosphatidylase"/>
</dbReference>
<dbReference type="InterPro" id="IPR025202">
    <property type="entry name" value="PLD-like_dom"/>
</dbReference>
<dbReference type="PANTHER" id="PTHR18896">
    <property type="entry name" value="PHOSPHOLIPASE D"/>
    <property type="match status" value="1"/>
</dbReference>
<dbReference type="CDD" id="cd09138">
    <property type="entry name" value="PLDc_vPLD1_2_yPLD_like_1"/>
    <property type="match status" value="1"/>
</dbReference>
<dbReference type="OrthoDB" id="14911at2759"/>
<keyword evidence="4" id="KW-0442">Lipid degradation</keyword>
<dbReference type="AlphaFoldDB" id="A0A139AQV0"/>
<dbReference type="GO" id="GO:0035556">
    <property type="term" value="P:intracellular signal transduction"/>
    <property type="evidence" value="ECO:0007669"/>
    <property type="project" value="InterPro"/>
</dbReference>
<dbReference type="Proteomes" id="UP000070544">
    <property type="component" value="Unassembled WGS sequence"/>
</dbReference>
<feature type="domain" description="PLD phosphodiesterase" evidence="6">
    <location>
        <begin position="598"/>
        <end position="625"/>
    </location>
</feature>
<protein>
    <recommendedName>
        <fullName evidence="1">phospholipase D</fullName>
        <ecNumber evidence="1">3.1.4.4</ecNumber>
    </recommendedName>
</protein>
<dbReference type="Gene3D" id="3.30.870.10">
    <property type="entry name" value="Endonuclease Chain A"/>
    <property type="match status" value="2"/>
</dbReference>
<dbReference type="SMART" id="SM00155">
    <property type="entry name" value="PLDc"/>
    <property type="match status" value="2"/>
</dbReference>
<dbReference type="EC" id="3.1.4.4" evidence="1"/>
<dbReference type="PIRSF" id="PIRSF009376">
    <property type="entry name" value="Phospholipase_D_euk"/>
    <property type="match status" value="1"/>
</dbReference>
<evidence type="ECO:0000256" key="1">
    <source>
        <dbReference type="ARBA" id="ARBA00012027"/>
    </source>
</evidence>